<evidence type="ECO:0000256" key="2">
    <source>
        <dbReference type="ARBA" id="ARBA00011344"/>
    </source>
</evidence>
<name>A0A7K0C3G5_9ACTN</name>
<dbReference type="Proteomes" id="UP000487268">
    <property type="component" value="Unassembled WGS sequence"/>
</dbReference>
<dbReference type="RefSeq" id="WP_153538598.1">
    <property type="nucleotide sequence ID" value="NZ_WEGH01000004.1"/>
</dbReference>
<keyword evidence="5" id="KW-0804">Transcription</keyword>
<evidence type="ECO:0000313" key="10">
    <source>
        <dbReference type="Proteomes" id="UP000487268"/>
    </source>
</evidence>
<keyword evidence="3" id="KW-0805">Transcription regulation</keyword>
<protein>
    <submittedName>
        <fullName evidence="9">Putative ECF RNA polymerase sigma factor SigI</fullName>
    </submittedName>
</protein>
<evidence type="ECO:0000256" key="5">
    <source>
        <dbReference type="ARBA" id="ARBA00023163"/>
    </source>
</evidence>
<feature type="domain" description="RNA polymerase sigma factor 70 region 4 type 2" evidence="8">
    <location>
        <begin position="107"/>
        <end position="155"/>
    </location>
</feature>
<dbReference type="PANTHER" id="PTHR30173:SF43">
    <property type="entry name" value="ECF RNA POLYMERASE SIGMA FACTOR SIGI-RELATED"/>
    <property type="match status" value="1"/>
</dbReference>
<keyword evidence="4" id="KW-0731">Sigma factor</keyword>
<dbReference type="EMBL" id="WEGH01000004">
    <property type="protein sequence ID" value="MQY08017.1"/>
    <property type="molecule type" value="Genomic_DNA"/>
</dbReference>
<dbReference type="OrthoDB" id="6689546at2"/>
<dbReference type="AlphaFoldDB" id="A0A7K0C3G5"/>
<dbReference type="InterPro" id="IPR013325">
    <property type="entry name" value="RNA_pol_sigma_r2"/>
</dbReference>
<evidence type="ECO:0000256" key="1">
    <source>
        <dbReference type="ARBA" id="ARBA00010641"/>
    </source>
</evidence>
<proteinExistence type="inferred from homology"/>
<comment type="caution">
    <text evidence="9">The sequence shown here is derived from an EMBL/GenBank/DDBJ whole genome shotgun (WGS) entry which is preliminary data.</text>
</comment>
<dbReference type="InterPro" id="IPR032710">
    <property type="entry name" value="NTF2-like_dom_sf"/>
</dbReference>
<evidence type="ECO:0000259" key="7">
    <source>
        <dbReference type="Pfam" id="PF04542"/>
    </source>
</evidence>
<evidence type="ECO:0000256" key="3">
    <source>
        <dbReference type="ARBA" id="ARBA00023015"/>
    </source>
</evidence>
<dbReference type="Gene3D" id="1.10.1740.10">
    <property type="match status" value="1"/>
</dbReference>
<comment type="similarity">
    <text evidence="1">Belongs to the sigma-70 factor family. ECF subfamily.</text>
</comment>
<dbReference type="GO" id="GO:0016987">
    <property type="term" value="F:sigma factor activity"/>
    <property type="evidence" value="ECO:0007669"/>
    <property type="project" value="UniProtKB-KW"/>
</dbReference>
<dbReference type="Pfam" id="PF08281">
    <property type="entry name" value="Sigma70_r4_2"/>
    <property type="match status" value="1"/>
</dbReference>
<dbReference type="InterPro" id="IPR036388">
    <property type="entry name" value="WH-like_DNA-bd_sf"/>
</dbReference>
<gene>
    <name evidence="9" type="primary">sigI_2</name>
    <name evidence="9" type="ORF">ACRB68_61190</name>
</gene>
<dbReference type="GO" id="GO:0003677">
    <property type="term" value="F:DNA binding"/>
    <property type="evidence" value="ECO:0007669"/>
    <property type="project" value="InterPro"/>
</dbReference>
<keyword evidence="10" id="KW-1185">Reference proteome</keyword>
<dbReference type="Pfam" id="PF04542">
    <property type="entry name" value="Sigma70_r2"/>
    <property type="match status" value="1"/>
</dbReference>
<evidence type="ECO:0000256" key="6">
    <source>
        <dbReference type="SAM" id="MobiDB-lite"/>
    </source>
</evidence>
<evidence type="ECO:0000259" key="8">
    <source>
        <dbReference type="Pfam" id="PF08281"/>
    </source>
</evidence>
<dbReference type="InterPro" id="IPR013249">
    <property type="entry name" value="RNA_pol_sigma70_r4_t2"/>
</dbReference>
<organism evidence="9 10">
    <name type="scientific">Actinomadura macrotermitis</name>
    <dbReference type="NCBI Taxonomy" id="2585200"/>
    <lineage>
        <taxon>Bacteria</taxon>
        <taxon>Bacillati</taxon>
        <taxon>Actinomycetota</taxon>
        <taxon>Actinomycetes</taxon>
        <taxon>Streptosporangiales</taxon>
        <taxon>Thermomonosporaceae</taxon>
        <taxon>Actinomadura</taxon>
    </lineage>
</organism>
<dbReference type="SUPFAM" id="SSF88946">
    <property type="entry name" value="Sigma2 domain of RNA polymerase sigma factors"/>
    <property type="match status" value="1"/>
</dbReference>
<reference evidence="9 10" key="1">
    <citation type="submission" date="2019-10" db="EMBL/GenBank/DDBJ databases">
        <title>Actinomadura rubteroloni sp. nov. and Actinomadura macrotermitis sp. nov., isolated from the gut of fungus growing-termite Macrotermes natalensis.</title>
        <authorList>
            <person name="Benndorf R."/>
            <person name="Martin K."/>
            <person name="Kuefner M."/>
            <person name="De Beer W."/>
            <person name="Kaster A.-K."/>
            <person name="Vollmers J."/>
            <person name="Poulsen M."/>
            <person name="Beemelmanns C."/>
        </authorList>
    </citation>
    <scope>NUCLEOTIDE SEQUENCE [LARGE SCALE GENOMIC DNA]</scope>
    <source>
        <strain evidence="9 10">RB68</strain>
    </source>
</reference>
<evidence type="ECO:0000256" key="4">
    <source>
        <dbReference type="ARBA" id="ARBA00023082"/>
    </source>
</evidence>
<evidence type="ECO:0000313" key="9">
    <source>
        <dbReference type="EMBL" id="MQY08017.1"/>
    </source>
</evidence>
<comment type="subunit">
    <text evidence="2">Interacts transiently with the RNA polymerase catalytic core formed by RpoA, RpoB, RpoC and RpoZ (2 alpha, 1 beta, 1 beta' and 1 omega subunit) to form the RNA polymerase holoenzyme that can initiate transcription.</text>
</comment>
<dbReference type="NCBIfam" id="TIGR02937">
    <property type="entry name" value="sigma70-ECF"/>
    <property type="match status" value="1"/>
</dbReference>
<dbReference type="InterPro" id="IPR013324">
    <property type="entry name" value="RNA_pol_sigma_r3/r4-like"/>
</dbReference>
<dbReference type="SUPFAM" id="SSF88659">
    <property type="entry name" value="Sigma3 and sigma4 domains of RNA polymerase sigma factors"/>
    <property type="match status" value="1"/>
</dbReference>
<accession>A0A7K0C3G5</accession>
<feature type="region of interest" description="Disordered" evidence="6">
    <location>
        <begin position="75"/>
        <end position="95"/>
    </location>
</feature>
<dbReference type="InterPro" id="IPR007627">
    <property type="entry name" value="RNA_pol_sigma70_r2"/>
</dbReference>
<dbReference type="PANTHER" id="PTHR30173">
    <property type="entry name" value="SIGMA 19 FACTOR"/>
    <property type="match status" value="1"/>
</dbReference>
<sequence>MEESDFLAERFEAHRTRLRTVAQRILGSSAEADDAVQEAWLRLDRAGADGVDNLGGWLTTVVSRVALNMLRSRDTRREDPWQDGPPGRPDGADPEEHALLADSVGFALLAVLDTLGPAERLAFVLHDLFAVSFEEIAPIVGRTPATARKLASRARHRVRGAQAPAAGDARRREVVTAFLTAAHDGDFAALLGLLGPDVRLRTDDAAARAGAWSAFGAAAVAEVFSGRAQAARPALVNGAPGLIWSQRGQTRMVFEFTIIDGRITAIDLLADLEDVEVEPLDT</sequence>
<feature type="domain" description="RNA polymerase sigma-70 region 2" evidence="7">
    <location>
        <begin position="11"/>
        <end position="74"/>
    </location>
</feature>
<dbReference type="InterPro" id="IPR052704">
    <property type="entry name" value="ECF_Sigma-70_Domain"/>
</dbReference>
<dbReference type="SUPFAM" id="SSF54427">
    <property type="entry name" value="NTF2-like"/>
    <property type="match status" value="1"/>
</dbReference>
<dbReference type="GO" id="GO:0006352">
    <property type="term" value="P:DNA-templated transcription initiation"/>
    <property type="evidence" value="ECO:0007669"/>
    <property type="project" value="InterPro"/>
</dbReference>
<dbReference type="Gene3D" id="1.10.10.10">
    <property type="entry name" value="Winged helix-like DNA-binding domain superfamily/Winged helix DNA-binding domain"/>
    <property type="match status" value="1"/>
</dbReference>
<dbReference type="InterPro" id="IPR014284">
    <property type="entry name" value="RNA_pol_sigma-70_dom"/>
</dbReference>